<feature type="region of interest" description="Disordered" evidence="6">
    <location>
        <begin position="210"/>
        <end position="234"/>
    </location>
</feature>
<evidence type="ECO:0000256" key="6">
    <source>
        <dbReference type="SAM" id="MobiDB-lite"/>
    </source>
</evidence>
<reference evidence="9" key="3">
    <citation type="journal article" date="2019" name="G3 (Bethesda)">
        <title>Hybrid Assembly of the Genome of the Entomopathogenic Nematode Steinernema carpocapsae Identifies the X-Chromosome.</title>
        <authorList>
            <person name="Serra L."/>
            <person name="Macchietto M."/>
            <person name="Macias-Munoz A."/>
            <person name="McGill C.J."/>
            <person name="Rodriguez I.M."/>
            <person name="Rodriguez B."/>
            <person name="Murad R."/>
            <person name="Mortazavi A."/>
        </authorList>
    </citation>
    <scope>NUCLEOTIDE SEQUENCE [LARGE SCALE GENOMIC DNA]</scope>
    <source>
        <strain evidence="9">ALL</strain>
    </source>
</reference>
<evidence type="ECO:0000313" key="9">
    <source>
        <dbReference type="EMBL" id="TMS40124.1"/>
    </source>
</evidence>
<dbReference type="AlphaFoldDB" id="A0A4U8V4Y3"/>
<dbReference type="InterPro" id="IPR008468">
    <property type="entry name" value="DMAP1"/>
</dbReference>
<gene>
    <name evidence="9" type="ORF">L596_006545</name>
</gene>
<organism evidence="9">
    <name type="scientific">Steinernema carpocapsae</name>
    <name type="common">Entomopathogenic nematode</name>
    <dbReference type="NCBI Taxonomy" id="34508"/>
    <lineage>
        <taxon>Eukaryota</taxon>
        <taxon>Metazoa</taxon>
        <taxon>Ecdysozoa</taxon>
        <taxon>Nematoda</taxon>
        <taxon>Chromadorea</taxon>
        <taxon>Rhabditida</taxon>
        <taxon>Tylenchina</taxon>
        <taxon>Panagrolaimomorpha</taxon>
        <taxon>Strongyloidoidea</taxon>
        <taxon>Steinernematidae</taxon>
        <taxon>Steinernema</taxon>
    </lineage>
</organism>
<dbReference type="OrthoDB" id="19740at2759"/>
<evidence type="ECO:0000259" key="7">
    <source>
        <dbReference type="Pfam" id="PF05499"/>
    </source>
</evidence>
<keyword evidence="2" id="KW-0156">Chromatin regulator</keyword>
<feature type="domain" description="DAMP1 SANT/Myb-like" evidence="8">
    <location>
        <begin position="69"/>
        <end position="140"/>
    </location>
</feature>
<dbReference type="GO" id="GO:0003714">
    <property type="term" value="F:transcription corepressor activity"/>
    <property type="evidence" value="ECO:0007669"/>
    <property type="project" value="TreeGrafter"/>
</dbReference>
<keyword evidence="4" id="KW-0804">Transcription</keyword>
<evidence type="ECO:0000259" key="8">
    <source>
        <dbReference type="Pfam" id="PF16282"/>
    </source>
</evidence>
<dbReference type="InterPro" id="IPR027109">
    <property type="entry name" value="Swc4/Dmap1"/>
</dbReference>
<dbReference type="GO" id="GO:0035267">
    <property type="term" value="C:NuA4 histone acetyltransferase complex"/>
    <property type="evidence" value="ECO:0007669"/>
    <property type="project" value="InterPro"/>
</dbReference>
<dbReference type="GO" id="GO:0006281">
    <property type="term" value="P:DNA repair"/>
    <property type="evidence" value="ECO:0007669"/>
    <property type="project" value="InterPro"/>
</dbReference>
<keyword evidence="5" id="KW-0539">Nucleus</keyword>
<dbReference type="GO" id="GO:0006338">
    <property type="term" value="P:chromatin remodeling"/>
    <property type="evidence" value="ECO:0007669"/>
    <property type="project" value="InterPro"/>
</dbReference>
<reference evidence="9" key="2">
    <citation type="journal article" date="2015" name="Genome Biol.">
        <title>Comparative genomics of Steinernema reveals deeply conserved gene regulatory networks.</title>
        <authorList>
            <person name="Dillman A.R."/>
            <person name="Macchietto M."/>
            <person name="Porter C.F."/>
            <person name="Rogers A."/>
            <person name="Williams B."/>
            <person name="Antoshechkin I."/>
            <person name="Lee M.M."/>
            <person name="Goodwin Z."/>
            <person name="Lu X."/>
            <person name="Lewis E.E."/>
            <person name="Goodrich-Blair H."/>
            <person name="Stock S.P."/>
            <person name="Adams B.J."/>
            <person name="Sternberg P.W."/>
            <person name="Mortazavi A."/>
        </authorList>
    </citation>
    <scope>NUCLEOTIDE SEQUENCE [LARGE SCALE GENOMIC DNA]</scope>
    <source>
        <strain evidence="9">ALL</strain>
    </source>
</reference>
<dbReference type="PANTHER" id="PTHR12855:SF10">
    <property type="entry name" value="DNA METHYLTRANSFERASE 1-ASSOCIATED PROTEIN 1"/>
    <property type="match status" value="1"/>
</dbReference>
<evidence type="ECO:0000256" key="3">
    <source>
        <dbReference type="ARBA" id="ARBA00023015"/>
    </source>
</evidence>
<comment type="caution">
    <text evidence="9">The sequence shown here is derived from an EMBL/GenBank/DDBJ whole genome shotgun (WGS) entry which is preliminary data.</text>
</comment>
<dbReference type="InterPro" id="IPR032563">
    <property type="entry name" value="DAMP1_SANT-like"/>
</dbReference>
<sequence length="409" mass="47193">MDATSDKLSTMVPTPGMVNALPKPKRAYRRKPRWVFTQIEDEVKQDGLPVTRWKQVKSGSDRRDMNASKKVIIPEYTDAEYDKNLASATWTKEETDHLFEVCRRFELSWILVTDRWDRHRFGVKTMEDLKERFYWIFNELNVVRKVNTETIHYDAQSERIRKEQLNKQWNRTTEEIDEQKLLLKAMKKMEAGKRKLAMLTQDRQKLAALKPASHSSARSRARSQVMAKETKSTSCKRARSAAKLSAFTESLLTQLDEPQLRFSEFKAAGAHFQSREMKLHTNVGQRKIETLNQVVQGLKLEIPHATPEYVAAFNEFRSDVIVLQELKLALQKAESELECMNINASAVGRQMIEIEPRIRVSDGAFDEALVGTEGGPTSTRTITRMIDLEQSTPQWRKRKATTFPGVTEQ</sequence>
<dbReference type="PANTHER" id="PTHR12855">
    <property type="entry name" value="DNA METHYLTRANSFERASE 1-ASSOCIATED PROTEIN 1 FAMILY MEMBER"/>
    <property type="match status" value="1"/>
</dbReference>
<dbReference type="STRING" id="34508.A0A4U8V4Y3"/>
<evidence type="ECO:0000256" key="1">
    <source>
        <dbReference type="ARBA" id="ARBA00004123"/>
    </source>
</evidence>
<name>A0A4U8V4Y3_STECR</name>
<keyword evidence="3" id="KW-0805">Transcription regulation</keyword>
<accession>A0A4U8V4Y3</accession>
<evidence type="ECO:0008006" key="10">
    <source>
        <dbReference type="Google" id="ProtNLM"/>
    </source>
</evidence>
<proteinExistence type="predicted"/>
<dbReference type="Pfam" id="PF16282">
    <property type="entry name" value="SANT_DAMP1_like"/>
    <property type="match status" value="1"/>
</dbReference>
<evidence type="ECO:0000256" key="5">
    <source>
        <dbReference type="ARBA" id="ARBA00023242"/>
    </source>
</evidence>
<feature type="domain" description="DNA methyltransferase 1-associated 1" evidence="7">
    <location>
        <begin position="178"/>
        <end position="346"/>
    </location>
</feature>
<dbReference type="Pfam" id="PF05499">
    <property type="entry name" value="DMAP1"/>
    <property type="match status" value="1"/>
</dbReference>
<dbReference type="Gene3D" id="1.10.10.60">
    <property type="entry name" value="Homeodomain-like"/>
    <property type="match status" value="1"/>
</dbReference>
<dbReference type="GO" id="GO:0000122">
    <property type="term" value="P:negative regulation of transcription by RNA polymerase II"/>
    <property type="evidence" value="ECO:0007669"/>
    <property type="project" value="TreeGrafter"/>
</dbReference>
<evidence type="ECO:0000256" key="4">
    <source>
        <dbReference type="ARBA" id="ARBA00023163"/>
    </source>
</evidence>
<reference evidence="9" key="1">
    <citation type="submission" date="2013-11" db="EMBL/GenBank/DDBJ databases">
        <authorList>
            <person name="Sternberg P."/>
            <person name="Dillman A."/>
            <person name="Macchietto M."/>
        </authorList>
    </citation>
    <scope>NUCLEOTIDE SEQUENCE</scope>
    <source>
        <strain evidence="9">ALL</strain>
    </source>
</reference>
<protein>
    <recommendedName>
        <fullName evidence="10">Myb-like domain-containing protein</fullName>
    </recommendedName>
</protein>
<dbReference type="GO" id="GO:0000812">
    <property type="term" value="C:Swr1 complex"/>
    <property type="evidence" value="ECO:0007669"/>
    <property type="project" value="TreeGrafter"/>
</dbReference>
<evidence type="ECO:0000256" key="2">
    <source>
        <dbReference type="ARBA" id="ARBA00022853"/>
    </source>
</evidence>
<comment type="subcellular location">
    <subcellularLocation>
        <location evidence="1">Nucleus</location>
    </subcellularLocation>
</comment>
<dbReference type="EMBL" id="AZBU02000001">
    <property type="protein sequence ID" value="TMS40124.1"/>
    <property type="molecule type" value="Genomic_DNA"/>
</dbReference>